<gene>
    <name evidence="2" type="ORF">MMUR_36960</name>
</gene>
<evidence type="ECO:0000256" key="1">
    <source>
        <dbReference type="SAM" id="MobiDB-lite"/>
    </source>
</evidence>
<organism evidence="2 3">
    <name type="scientific">Mycolicibacterium murale</name>
    <dbReference type="NCBI Taxonomy" id="182220"/>
    <lineage>
        <taxon>Bacteria</taxon>
        <taxon>Bacillati</taxon>
        <taxon>Actinomycetota</taxon>
        <taxon>Actinomycetes</taxon>
        <taxon>Mycobacteriales</taxon>
        <taxon>Mycobacteriaceae</taxon>
        <taxon>Mycolicibacterium</taxon>
    </lineage>
</organism>
<evidence type="ECO:0000313" key="3">
    <source>
        <dbReference type="Proteomes" id="UP000465241"/>
    </source>
</evidence>
<dbReference type="AlphaFoldDB" id="A0A7I9WQB1"/>
<dbReference type="Proteomes" id="UP000465241">
    <property type="component" value="Unassembled WGS sequence"/>
</dbReference>
<feature type="region of interest" description="Disordered" evidence="1">
    <location>
        <begin position="1"/>
        <end position="63"/>
    </location>
</feature>
<reference evidence="2 3" key="1">
    <citation type="journal article" date="2019" name="Emerg. Microbes Infect.">
        <title>Comprehensive subspecies identification of 175 nontuberculous mycobacteria species based on 7547 genomic profiles.</title>
        <authorList>
            <person name="Matsumoto Y."/>
            <person name="Kinjo T."/>
            <person name="Motooka D."/>
            <person name="Nabeya D."/>
            <person name="Jung N."/>
            <person name="Uechi K."/>
            <person name="Horii T."/>
            <person name="Iida T."/>
            <person name="Fujita J."/>
            <person name="Nakamura S."/>
        </authorList>
    </citation>
    <scope>NUCLEOTIDE SEQUENCE [LARGE SCALE GENOMIC DNA]</scope>
    <source>
        <strain evidence="2 3">JCM 13392</strain>
    </source>
</reference>
<comment type="caution">
    <text evidence="2">The sequence shown here is derived from an EMBL/GenBank/DDBJ whole genome shotgun (WGS) entry which is preliminary data.</text>
</comment>
<accession>A0A7I9WQB1</accession>
<sequence length="63" mass="6559">MNPCGLIRNVNERESVPQAPSDTGAVVLARNPVQDPAAEAQDAEPSSRQPGCVPGAHTVVTRP</sequence>
<protein>
    <submittedName>
        <fullName evidence="2">Uncharacterized protein</fullName>
    </submittedName>
</protein>
<name>A0A7I9WQB1_9MYCO</name>
<proteinExistence type="predicted"/>
<evidence type="ECO:0000313" key="2">
    <source>
        <dbReference type="EMBL" id="GFG59560.1"/>
    </source>
</evidence>
<keyword evidence="3" id="KW-1185">Reference proteome</keyword>
<dbReference type="EMBL" id="BLKT01000003">
    <property type="protein sequence ID" value="GFG59560.1"/>
    <property type="molecule type" value="Genomic_DNA"/>
</dbReference>